<evidence type="ECO:0000313" key="2">
    <source>
        <dbReference type="EMBL" id="ADV81840.1"/>
    </source>
</evidence>
<dbReference type="EMBL" id="CP002467">
    <property type="protein sequence ID" value="ADV81840.1"/>
    <property type="molecule type" value="Genomic_DNA"/>
</dbReference>
<dbReference type="Pfam" id="PF12867">
    <property type="entry name" value="DinB_2"/>
    <property type="match status" value="1"/>
</dbReference>
<dbReference type="RefSeq" id="WP_013567573.1">
    <property type="nucleotide sequence ID" value="NC_014963.1"/>
</dbReference>
<accession>E8V8D7</accession>
<sequence>MSVEVTMVQTVIANWKLVVGRADKLFAGLSDTELEQEVAPGRNRLIYLLGHLTGAHDRMLALLRLGERLHPELDEPFGKLPDRAAAEIPSGETLKAAWLQVNATLLAGVEKLTPAEWIERHADVSEEDFVKEPGRNRLAVFLSRTSHLSFHVGQIILTRKK</sequence>
<evidence type="ECO:0000313" key="3">
    <source>
        <dbReference type="Proteomes" id="UP000006844"/>
    </source>
</evidence>
<name>E8V8D7_TERSS</name>
<dbReference type="STRING" id="401053.AciPR4_1007"/>
<dbReference type="OrthoDB" id="116305at2"/>
<dbReference type="eggNOG" id="COG2318">
    <property type="taxonomic scope" value="Bacteria"/>
</dbReference>
<organism evidence="2 3">
    <name type="scientific">Terriglobus saanensis (strain ATCC BAA-1853 / DSM 23119 / SP1PR4)</name>
    <dbReference type="NCBI Taxonomy" id="401053"/>
    <lineage>
        <taxon>Bacteria</taxon>
        <taxon>Pseudomonadati</taxon>
        <taxon>Acidobacteriota</taxon>
        <taxon>Terriglobia</taxon>
        <taxon>Terriglobales</taxon>
        <taxon>Acidobacteriaceae</taxon>
        <taxon>Terriglobus</taxon>
    </lineage>
</organism>
<dbReference type="SUPFAM" id="SSF109854">
    <property type="entry name" value="DinB/YfiT-like putative metalloenzymes"/>
    <property type="match status" value="1"/>
</dbReference>
<evidence type="ECO:0000259" key="1">
    <source>
        <dbReference type="Pfam" id="PF12867"/>
    </source>
</evidence>
<dbReference type="AlphaFoldDB" id="E8V8D7"/>
<reference evidence="2 3" key="1">
    <citation type="journal article" date="2012" name="Stand. Genomic Sci.">
        <title>Complete genome sequence of Terriglobus saanensis type strain SP1PR4(T), an Acidobacteria from tundra soil.</title>
        <authorList>
            <person name="Rawat S.R."/>
            <person name="Mannisto M.K."/>
            <person name="Starovoytov V."/>
            <person name="Goodwin L."/>
            <person name="Nolan M."/>
            <person name="Hauser L."/>
            <person name="Land M."/>
            <person name="Davenport K.W."/>
            <person name="Woyke T."/>
            <person name="Haggblom M.M."/>
        </authorList>
    </citation>
    <scope>NUCLEOTIDE SEQUENCE</scope>
    <source>
        <strain evidence="3">ATCC BAA-1853 / DSM 23119 / SP1PR4</strain>
    </source>
</reference>
<proteinExistence type="predicted"/>
<dbReference type="Proteomes" id="UP000006844">
    <property type="component" value="Chromosome"/>
</dbReference>
<feature type="domain" description="DinB-like" evidence="1">
    <location>
        <begin position="21"/>
        <end position="155"/>
    </location>
</feature>
<protein>
    <recommendedName>
        <fullName evidence="1">DinB-like domain-containing protein</fullName>
    </recommendedName>
</protein>
<gene>
    <name evidence="2" type="ordered locus">AciPR4_1007</name>
</gene>
<dbReference type="KEGG" id="tsa:AciPR4_1007"/>
<dbReference type="InterPro" id="IPR034660">
    <property type="entry name" value="DinB/YfiT-like"/>
</dbReference>
<dbReference type="HOGENOM" id="CLU_1641375_0_0_0"/>
<keyword evidence="3" id="KW-1185">Reference proteome</keyword>
<dbReference type="Gene3D" id="1.20.120.450">
    <property type="entry name" value="dinb family like domain"/>
    <property type="match status" value="1"/>
</dbReference>
<dbReference type="InterPro" id="IPR024775">
    <property type="entry name" value="DinB-like"/>
</dbReference>